<evidence type="ECO:0000256" key="1">
    <source>
        <dbReference type="SAM" id="MobiDB-lite"/>
    </source>
</evidence>
<name>A0ABR1JKS5_9AGAR</name>
<dbReference type="Proteomes" id="UP001498398">
    <property type="component" value="Unassembled WGS sequence"/>
</dbReference>
<accession>A0ABR1JKS5</accession>
<sequence length="292" mass="33478">MVPNVEYHWGLHKGEFKTDDPLNQVQVRTDIPYLLEQRQLSIVPALDTLKKMLEVVKSNESQTGQPVPYTESFPVQEYEYVLVPLRFFKGTIHVRNPVSGDVQSFESPYQGLPTFMSRAHPHCVALWSAPPILCFANTLLRSDWGRDTCIVLSQLAIAWYKEPPFSFIAGPGYEDEDGDEDSEAELDSDSCDSKQVEPPIPHKSRTTINSHRLNSNYDYLSAKKLRNINSWVGSTNITDHDREQTLNSHQVTEYRREPRTQAEWDPTTQILTLMYPDDDLPDEDETYRTASV</sequence>
<keyword evidence="3" id="KW-1185">Reference proteome</keyword>
<reference evidence="2 3" key="1">
    <citation type="submission" date="2024-01" db="EMBL/GenBank/DDBJ databases">
        <title>A draft genome for the cacao thread blight pathogen Marasmiellus scandens.</title>
        <authorList>
            <person name="Baruah I.K."/>
            <person name="Leung J."/>
            <person name="Bukari Y."/>
            <person name="Amoako-Attah I."/>
            <person name="Meinhardt L.W."/>
            <person name="Bailey B.A."/>
            <person name="Cohen S.P."/>
        </authorList>
    </citation>
    <scope>NUCLEOTIDE SEQUENCE [LARGE SCALE GENOMIC DNA]</scope>
    <source>
        <strain evidence="2 3">GH-19</strain>
    </source>
</reference>
<evidence type="ECO:0000313" key="3">
    <source>
        <dbReference type="Proteomes" id="UP001498398"/>
    </source>
</evidence>
<gene>
    <name evidence="2" type="ORF">VKT23_007732</name>
</gene>
<feature type="compositionally biased region" description="Acidic residues" evidence="1">
    <location>
        <begin position="173"/>
        <end position="190"/>
    </location>
</feature>
<proteinExistence type="predicted"/>
<dbReference type="EMBL" id="JBANRG010000011">
    <property type="protein sequence ID" value="KAK7462129.1"/>
    <property type="molecule type" value="Genomic_DNA"/>
</dbReference>
<organism evidence="2 3">
    <name type="scientific">Marasmiellus scandens</name>
    <dbReference type="NCBI Taxonomy" id="2682957"/>
    <lineage>
        <taxon>Eukaryota</taxon>
        <taxon>Fungi</taxon>
        <taxon>Dikarya</taxon>
        <taxon>Basidiomycota</taxon>
        <taxon>Agaricomycotina</taxon>
        <taxon>Agaricomycetes</taxon>
        <taxon>Agaricomycetidae</taxon>
        <taxon>Agaricales</taxon>
        <taxon>Marasmiineae</taxon>
        <taxon>Omphalotaceae</taxon>
        <taxon>Marasmiellus</taxon>
    </lineage>
</organism>
<evidence type="ECO:0000313" key="2">
    <source>
        <dbReference type="EMBL" id="KAK7462129.1"/>
    </source>
</evidence>
<protein>
    <submittedName>
        <fullName evidence="2">Uncharacterized protein</fullName>
    </submittedName>
</protein>
<feature type="region of interest" description="Disordered" evidence="1">
    <location>
        <begin position="170"/>
        <end position="207"/>
    </location>
</feature>
<comment type="caution">
    <text evidence="2">The sequence shown here is derived from an EMBL/GenBank/DDBJ whole genome shotgun (WGS) entry which is preliminary data.</text>
</comment>